<feature type="transmembrane region" description="Helical" evidence="1">
    <location>
        <begin position="125"/>
        <end position="143"/>
    </location>
</feature>
<dbReference type="Pfam" id="PF10011">
    <property type="entry name" value="DUF2254"/>
    <property type="match status" value="1"/>
</dbReference>
<evidence type="ECO:0000313" key="2">
    <source>
        <dbReference type="EMBL" id="TSB47362.1"/>
    </source>
</evidence>
<dbReference type="AlphaFoldDB" id="A0A554A0Z0"/>
<gene>
    <name evidence="2" type="ORF">FN960_06380</name>
</gene>
<keyword evidence="1" id="KW-0472">Membrane</keyword>
<feature type="transmembrane region" description="Helical" evidence="1">
    <location>
        <begin position="149"/>
        <end position="173"/>
    </location>
</feature>
<feature type="transmembrane region" description="Helical" evidence="1">
    <location>
        <begin position="78"/>
        <end position="104"/>
    </location>
</feature>
<dbReference type="InterPro" id="IPR018723">
    <property type="entry name" value="DUF2254_membrane"/>
</dbReference>
<evidence type="ECO:0000256" key="1">
    <source>
        <dbReference type="SAM" id="Phobius"/>
    </source>
</evidence>
<name>A0A554A0Z0_9BACI</name>
<reference evidence="2 3" key="1">
    <citation type="submission" date="2019-07" db="EMBL/GenBank/DDBJ databases">
        <authorList>
            <person name="Park Y.J."/>
            <person name="Jeong S.E."/>
            <person name="Jung H.S."/>
        </authorList>
    </citation>
    <scope>NUCLEOTIDE SEQUENCE [LARGE SCALE GENOMIC DNA]</scope>
    <source>
        <strain evidence="3">P16(2019)</strain>
    </source>
</reference>
<organism evidence="2 3">
    <name type="scientific">Alkalicoccobacillus porphyridii</name>
    <dbReference type="NCBI Taxonomy" id="2597270"/>
    <lineage>
        <taxon>Bacteria</taxon>
        <taxon>Bacillati</taxon>
        <taxon>Bacillota</taxon>
        <taxon>Bacilli</taxon>
        <taxon>Bacillales</taxon>
        <taxon>Bacillaceae</taxon>
        <taxon>Alkalicoccobacillus</taxon>
    </lineage>
</organism>
<proteinExistence type="predicted"/>
<feature type="transmembrane region" description="Helical" evidence="1">
    <location>
        <begin position="33"/>
        <end position="53"/>
    </location>
</feature>
<evidence type="ECO:0000313" key="3">
    <source>
        <dbReference type="Proteomes" id="UP000318521"/>
    </source>
</evidence>
<dbReference type="Proteomes" id="UP000318521">
    <property type="component" value="Unassembled WGS sequence"/>
</dbReference>
<accession>A0A554A0Z0</accession>
<protein>
    <submittedName>
        <fullName evidence="2">DUF2254 domain-containing protein</fullName>
    </submittedName>
</protein>
<keyword evidence="1" id="KW-1133">Transmembrane helix</keyword>
<comment type="caution">
    <text evidence="2">The sequence shown here is derived from an EMBL/GenBank/DDBJ whole genome shotgun (WGS) entry which is preliminary data.</text>
</comment>
<dbReference type="EMBL" id="VLXZ01000003">
    <property type="protein sequence ID" value="TSB47362.1"/>
    <property type="molecule type" value="Genomic_DNA"/>
</dbReference>
<dbReference type="OrthoDB" id="2955631at2"/>
<sequence>MANLNPIKYIKRTYKKLNSLSYHQVIYELRSNVWLICLFYGIAGSLIAAAAYVGDMHMLLGEDAPGFFQADYELTRQIVSSLVAGIITLNAFTLNSILVVLTNFSGQFTPRMLTTFISDRRTQHLIGIFNMAFVFILLTFFLIDEEVTSYYAIIPSLTILVMLLTVGTFVIFINHTIKWMQVPNLMQNMKNESQQQILTTLIKDLEEYRTTDPSMSISKQLMGEGVTISASRTGYIQIVDYKRLIHYAQSVDTVIRFEKRIGEFVLKGTPLLTYWKNGRFPIDEKKIISRVFIGSKKTEVQDIEFGINKLKEIAIKSLGNDDPDTASNAIYQLSDLLLSISKVSRFTPYLTDPDNELRVIIKEESFEFYLYSTFSHITIYAKEDPIITNDILEAMSLLVQTIDKQFHKTSWDFALMVAKGYQAPFSFKYNEKKFYRSLEKISKTTGNEQAYQTFIDELKENQQQSPPEN</sequence>
<keyword evidence="1" id="KW-0812">Transmembrane</keyword>
<keyword evidence="3" id="KW-1185">Reference proteome</keyword>